<comment type="caution">
    <text evidence="1">The sequence shown here is derived from an EMBL/GenBank/DDBJ whole genome shotgun (WGS) entry which is preliminary data.</text>
</comment>
<name>A0A178I311_9HYPH</name>
<protein>
    <recommendedName>
        <fullName evidence="3">DUF2336 domain-containing protein</fullName>
    </recommendedName>
</protein>
<proteinExistence type="predicted"/>
<evidence type="ECO:0008006" key="3">
    <source>
        <dbReference type="Google" id="ProtNLM"/>
    </source>
</evidence>
<dbReference type="InterPro" id="IPR019285">
    <property type="entry name" value="DUF2336"/>
</dbReference>
<sequence length="398" mass="42749">MIGYQAFADLSRSSDSNERGHTAHLAAMAYLGHRGPADEHAALYAALIGFLDDPSVKVRAALAYGLLHSPEAPRPIILALLQDSPVISRAVLQYSPLLVDADLMPIVRGGDASALLAIAQRTTISPRIAAAMVARGDQALTLRLLRRHDIAFAPDLLEGLAMSEGGVAALRGALLGRPDLPASARLLLVRRVAEGLRECRMVKGALAPERLERILRDGNDTAISVIGEAQCTDLEFVDRLVANDQLSTRLLLHAVVTGHVLFFSACLASLGAVTREKVYVLLESGSRPALNALFIRCGLQPAIALLFVRMIMHARSADLSDDLAARHYVVTALTEELLAEHDGDIPLEMEEAFTYLSEQNVALARQAARGVMRAFAESRDAVLPLPEPAAPRLQLPAA</sequence>
<evidence type="ECO:0000313" key="1">
    <source>
        <dbReference type="EMBL" id="OAM78585.1"/>
    </source>
</evidence>
<gene>
    <name evidence="1" type="ORF">A3840_05675</name>
</gene>
<reference evidence="1 2" key="1">
    <citation type="submission" date="2016-03" db="EMBL/GenBank/DDBJ databases">
        <title>Genome sequencing of Devosia sp. S37.</title>
        <authorList>
            <person name="Mohd Nor M."/>
        </authorList>
    </citation>
    <scope>NUCLEOTIDE SEQUENCE [LARGE SCALE GENOMIC DNA]</scope>
    <source>
        <strain evidence="1 2">S37</strain>
    </source>
</reference>
<dbReference type="Pfam" id="PF10098">
    <property type="entry name" value="DUF2336"/>
    <property type="match status" value="1"/>
</dbReference>
<dbReference type="AlphaFoldDB" id="A0A178I311"/>
<dbReference type="Proteomes" id="UP000078389">
    <property type="component" value="Unassembled WGS sequence"/>
</dbReference>
<organism evidence="1 2">
    <name type="scientific">Devosia elaeis</name>
    <dbReference type="NCBI Taxonomy" id="1770058"/>
    <lineage>
        <taxon>Bacteria</taxon>
        <taxon>Pseudomonadati</taxon>
        <taxon>Pseudomonadota</taxon>
        <taxon>Alphaproteobacteria</taxon>
        <taxon>Hyphomicrobiales</taxon>
        <taxon>Devosiaceae</taxon>
        <taxon>Devosia</taxon>
    </lineage>
</organism>
<dbReference type="STRING" id="1770058.A3840_05675"/>
<dbReference type="RefSeq" id="WP_067453211.1">
    <property type="nucleotide sequence ID" value="NZ_LVVY01000068.1"/>
</dbReference>
<accession>A0A178I311</accession>
<keyword evidence="2" id="KW-1185">Reference proteome</keyword>
<dbReference type="OrthoDB" id="9798569at2"/>
<dbReference type="EMBL" id="LVVY01000068">
    <property type="protein sequence ID" value="OAM78585.1"/>
    <property type="molecule type" value="Genomic_DNA"/>
</dbReference>
<evidence type="ECO:0000313" key="2">
    <source>
        <dbReference type="Proteomes" id="UP000078389"/>
    </source>
</evidence>